<name>A0A1V8SY77_9PEZI</name>
<protein>
    <submittedName>
        <fullName evidence="1">Uncharacterized protein</fullName>
    </submittedName>
</protein>
<organism evidence="1 2">
    <name type="scientific">Cryoendolithus antarcticus</name>
    <dbReference type="NCBI Taxonomy" id="1507870"/>
    <lineage>
        <taxon>Eukaryota</taxon>
        <taxon>Fungi</taxon>
        <taxon>Dikarya</taxon>
        <taxon>Ascomycota</taxon>
        <taxon>Pezizomycotina</taxon>
        <taxon>Dothideomycetes</taxon>
        <taxon>Dothideomycetidae</taxon>
        <taxon>Cladosporiales</taxon>
        <taxon>Cladosporiaceae</taxon>
        <taxon>Cryoendolithus</taxon>
    </lineage>
</organism>
<dbReference type="EMBL" id="NAJO01000023">
    <property type="protein sequence ID" value="OQO04030.1"/>
    <property type="molecule type" value="Genomic_DNA"/>
</dbReference>
<dbReference type="PANTHER" id="PTHR36986:SF1">
    <property type="entry name" value="UPF0643 PROTEIN PB2B2.08"/>
    <property type="match status" value="1"/>
</dbReference>
<proteinExistence type="predicted"/>
<comment type="caution">
    <text evidence="1">The sequence shown here is derived from an EMBL/GenBank/DDBJ whole genome shotgun (WGS) entry which is preliminary data.</text>
</comment>
<dbReference type="PANTHER" id="PTHR36986">
    <property type="entry name" value="UPF0643 PROTEIN PB2B2.08"/>
    <property type="match status" value="1"/>
</dbReference>
<dbReference type="OrthoDB" id="2140489at2759"/>
<dbReference type="InParanoid" id="A0A1V8SY77"/>
<sequence>MAPYLDSDSDAINDIEYVAHITALTAQKNGIDVDTTKDTPQSKSGLLQASPYTTREHLLDLSTLAPPLQLFAKSLLHMQALRSDYATAPYSQAFNWQSIVDAYSDVATDNKVQLRLEPLHYFVVVFRSRINLDADRILLGQLDAAAHVEAVDGGGLLKYWFGTPDASGRNLATCIWRNREDARRGGGGPGHIGAMMAARRMYNEWFVERLKLSVDPRARSWSFSVWEGTLDGPT</sequence>
<gene>
    <name evidence="1" type="ORF">B0A48_10673</name>
</gene>
<reference evidence="2" key="1">
    <citation type="submission" date="2017-03" db="EMBL/GenBank/DDBJ databases">
        <title>Genomes of endolithic fungi from Antarctica.</title>
        <authorList>
            <person name="Coleine C."/>
            <person name="Masonjones S."/>
            <person name="Stajich J.E."/>
        </authorList>
    </citation>
    <scope>NUCLEOTIDE SEQUENCE [LARGE SCALE GENOMIC DNA]</scope>
    <source>
        <strain evidence="2">CCFEE 5527</strain>
    </source>
</reference>
<evidence type="ECO:0000313" key="2">
    <source>
        <dbReference type="Proteomes" id="UP000192596"/>
    </source>
</evidence>
<keyword evidence="2" id="KW-1185">Reference proteome</keyword>
<accession>A0A1V8SY77</accession>
<dbReference type="Proteomes" id="UP000192596">
    <property type="component" value="Unassembled WGS sequence"/>
</dbReference>
<dbReference type="STRING" id="1507870.A0A1V8SY77"/>
<evidence type="ECO:0000313" key="1">
    <source>
        <dbReference type="EMBL" id="OQO04030.1"/>
    </source>
</evidence>
<dbReference type="AlphaFoldDB" id="A0A1V8SY77"/>